<keyword evidence="2" id="KW-0472">Membrane</keyword>
<dbReference type="PANTHER" id="PTHR36435:SF1">
    <property type="entry name" value="CAAX AMINO TERMINAL PROTEASE FAMILY PROTEIN"/>
    <property type="match status" value="1"/>
</dbReference>
<keyword evidence="4" id="KW-0482">Metalloprotease</keyword>
<dbReference type="EMBL" id="JABAHY010000010">
    <property type="protein sequence ID" value="NLS10497.1"/>
    <property type="molecule type" value="Genomic_DNA"/>
</dbReference>
<comment type="caution">
    <text evidence="4">The sequence shown here is derived from an EMBL/GenBank/DDBJ whole genome shotgun (WGS) entry which is preliminary data.</text>
</comment>
<feature type="transmembrane region" description="Helical" evidence="2">
    <location>
        <begin position="97"/>
        <end position="116"/>
    </location>
</feature>
<reference evidence="4 5" key="1">
    <citation type="submission" date="2020-04" db="EMBL/GenBank/DDBJ databases">
        <title>Nesterenkonia sp. nov., isolated from marine sediment.</title>
        <authorList>
            <person name="Zhang G."/>
        </authorList>
    </citation>
    <scope>NUCLEOTIDE SEQUENCE [LARGE SCALE GENOMIC DNA]</scope>
    <source>
        <strain evidence="4 5">MY13</strain>
    </source>
</reference>
<dbReference type="GO" id="GO:0004175">
    <property type="term" value="F:endopeptidase activity"/>
    <property type="evidence" value="ECO:0007669"/>
    <property type="project" value="UniProtKB-ARBA"/>
</dbReference>
<accession>A0A7X8TKJ5</accession>
<keyword evidence="5" id="KW-1185">Reference proteome</keyword>
<feature type="transmembrane region" description="Helical" evidence="2">
    <location>
        <begin position="241"/>
        <end position="260"/>
    </location>
</feature>
<dbReference type="RefSeq" id="WP_168887978.1">
    <property type="nucleotide sequence ID" value="NZ_JABAHY010000010.1"/>
</dbReference>
<feature type="transmembrane region" description="Helical" evidence="2">
    <location>
        <begin position="50"/>
        <end position="71"/>
    </location>
</feature>
<feature type="transmembrane region" description="Helical" evidence="2">
    <location>
        <begin position="176"/>
        <end position="198"/>
    </location>
</feature>
<gene>
    <name evidence="4" type="ORF">HGQ17_10945</name>
</gene>
<dbReference type="GO" id="GO:0006508">
    <property type="term" value="P:proteolysis"/>
    <property type="evidence" value="ECO:0007669"/>
    <property type="project" value="UniProtKB-KW"/>
</dbReference>
<dbReference type="Proteomes" id="UP000523139">
    <property type="component" value="Unassembled WGS sequence"/>
</dbReference>
<evidence type="ECO:0000313" key="5">
    <source>
        <dbReference type="Proteomes" id="UP000523139"/>
    </source>
</evidence>
<feature type="transmembrane region" description="Helical" evidence="2">
    <location>
        <begin position="128"/>
        <end position="156"/>
    </location>
</feature>
<organism evidence="4 5">
    <name type="scientific">Nesterenkonia sedimenti</name>
    <dbReference type="NCBI Taxonomy" id="1463632"/>
    <lineage>
        <taxon>Bacteria</taxon>
        <taxon>Bacillati</taxon>
        <taxon>Actinomycetota</taxon>
        <taxon>Actinomycetes</taxon>
        <taxon>Micrococcales</taxon>
        <taxon>Micrococcaceae</taxon>
        <taxon>Nesterenkonia</taxon>
    </lineage>
</organism>
<keyword evidence="4" id="KW-0645">Protease</keyword>
<dbReference type="AlphaFoldDB" id="A0A7X8TKJ5"/>
<feature type="transmembrane region" description="Helical" evidence="2">
    <location>
        <begin position="210"/>
        <end position="229"/>
    </location>
</feature>
<sequence>MTQNPYLYGAASAEPPGYSTRQPEKRGPDGGKTIWGQPDSKPGRFLWWDLLPVLPYFILTVVLPLGIWLLLGPAEIPDDDASGPILADPQAAFLENALYFVVLTALCLAVSAKALWRSLRVFTHTGLAWLKILLIPALYVGALLTNMILGMLAMGVTGVEPEVSANQMGIQEMTGVIPFWAALVVFGLLGPYVEEYFFRHLLIGKLSRHINIWVCAVISMAIFALMHVWEELVSGEFTLLIITLAPYLGLSVIFTLTYIFTGRSLMFVWLLHAFNNSMALVMTYFVLPHVEDIMPVGFGIF</sequence>
<keyword evidence="2" id="KW-1133">Transmembrane helix</keyword>
<protein>
    <submittedName>
        <fullName evidence="4">CPBP family intramembrane metalloprotease</fullName>
    </submittedName>
</protein>
<keyword evidence="4" id="KW-0378">Hydrolase</keyword>
<evidence type="ECO:0000313" key="4">
    <source>
        <dbReference type="EMBL" id="NLS10497.1"/>
    </source>
</evidence>
<evidence type="ECO:0000259" key="3">
    <source>
        <dbReference type="Pfam" id="PF02517"/>
    </source>
</evidence>
<evidence type="ECO:0000256" key="2">
    <source>
        <dbReference type="SAM" id="Phobius"/>
    </source>
</evidence>
<feature type="domain" description="CAAX prenyl protease 2/Lysostaphin resistance protein A-like" evidence="3">
    <location>
        <begin position="179"/>
        <end position="278"/>
    </location>
</feature>
<evidence type="ECO:0000256" key="1">
    <source>
        <dbReference type="SAM" id="MobiDB-lite"/>
    </source>
</evidence>
<dbReference type="InterPro" id="IPR003675">
    <property type="entry name" value="Rce1/LyrA-like_dom"/>
</dbReference>
<feature type="region of interest" description="Disordered" evidence="1">
    <location>
        <begin position="1"/>
        <end position="37"/>
    </location>
</feature>
<proteinExistence type="predicted"/>
<name>A0A7X8TKJ5_9MICC</name>
<dbReference type="GO" id="GO:0008237">
    <property type="term" value="F:metallopeptidase activity"/>
    <property type="evidence" value="ECO:0007669"/>
    <property type="project" value="UniProtKB-KW"/>
</dbReference>
<dbReference type="Pfam" id="PF02517">
    <property type="entry name" value="Rce1-like"/>
    <property type="match status" value="1"/>
</dbReference>
<keyword evidence="2" id="KW-0812">Transmembrane</keyword>
<dbReference type="PANTHER" id="PTHR36435">
    <property type="entry name" value="SLR1288 PROTEIN"/>
    <property type="match status" value="1"/>
</dbReference>
<dbReference type="InterPro" id="IPR052710">
    <property type="entry name" value="CAAX_protease"/>
</dbReference>
<dbReference type="GO" id="GO:0080120">
    <property type="term" value="P:CAAX-box protein maturation"/>
    <property type="evidence" value="ECO:0007669"/>
    <property type="project" value="UniProtKB-ARBA"/>
</dbReference>
<feature type="transmembrane region" description="Helical" evidence="2">
    <location>
        <begin position="267"/>
        <end position="287"/>
    </location>
</feature>